<dbReference type="Proteomes" id="UP000830115">
    <property type="component" value="Chromosome"/>
</dbReference>
<sequence>MLMTPITQYAPESGELVEFQVSASALAAAAAAPVHPAPPSYVQENHIRRRLANQAAGRSQSPWLGVVFDVPGRLDTAAMAAALEKWIRRHPTFLTWFTVDEGAGMLRRHALPADELSLEPVALAGQASSLAIRERLMQRFDTGTDPLRWPPFVAGAVVRNGESRQSSVYFAVDHAHTDGFSTLLVFSELRALYEAELAGTEAELPEVGSYVDFCALDREQAARIDAQAPEVGRWLQFFLDGPPPSFPLDLGTEPGGTYDSRSIGMDLLSAREADAFSAACKGHGAGFSAGLLAAVAISGYELGGHPSYRGLSVVHTRDEPRWQQTQGWFVNLVPIEFPVADGQAGFGRFGEVVGRAQQAFVAAHGLAGVSPLRVAELLPGLPVQSDATAVLPMVSYMDLRHAPGSRDWAAANCNALVGPGSSGEVPIWVNRLWDRTYLKTRYPDTEVAQANVPRFFDHLGHVLREVARTGEYRIGAPLPTPETA</sequence>
<gene>
    <name evidence="2" type="ORF">K9S39_22060</name>
</gene>
<dbReference type="EMBL" id="CP086322">
    <property type="protein sequence ID" value="UQA94191.1"/>
    <property type="molecule type" value="Genomic_DNA"/>
</dbReference>
<dbReference type="Gene3D" id="3.30.559.30">
    <property type="entry name" value="Nonribosomal peptide synthetase, condensation domain"/>
    <property type="match status" value="1"/>
</dbReference>
<keyword evidence="3" id="KW-1185">Reference proteome</keyword>
<dbReference type="InterPro" id="IPR023213">
    <property type="entry name" value="CAT-like_dom_sf"/>
</dbReference>
<accession>A0ABY4M8T5</accession>
<dbReference type="Pfam" id="PF00668">
    <property type="entry name" value="Condensation"/>
    <property type="match status" value="1"/>
</dbReference>
<dbReference type="InterPro" id="IPR001242">
    <property type="entry name" value="Condensation_dom"/>
</dbReference>
<dbReference type="SUPFAM" id="SSF52777">
    <property type="entry name" value="CoA-dependent acyltransferases"/>
    <property type="match status" value="2"/>
</dbReference>
<organism evidence="2 3">
    <name type="scientific">Streptomyces halobius</name>
    <dbReference type="NCBI Taxonomy" id="2879846"/>
    <lineage>
        <taxon>Bacteria</taxon>
        <taxon>Bacillati</taxon>
        <taxon>Actinomycetota</taxon>
        <taxon>Actinomycetes</taxon>
        <taxon>Kitasatosporales</taxon>
        <taxon>Streptomycetaceae</taxon>
        <taxon>Streptomyces</taxon>
    </lineage>
</organism>
<evidence type="ECO:0000313" key="3">
    <source>
        <dbReference type="Proteomes" id="UP000830115"/>
    </source>
</evidence>
<dbReference type="PANTHER" id="PTHR45527:SF1">
    <property type="entry name" value="FATTY ACID SYNTHASE"/>
    <property type="match status" value="1"/>
</dbReference>
<reference evidence="2" key="1">
    <citation type="submission" date="2021-10" db="EMBL/GenBank/DDBJ databases">
        <title>Streptomyces nigrumlapis sp.nov.,an antimicrobial producing actinobacterium isolated from Black Gobi rocks.</title>
        <authorList>
            <person name="Wen Y."/>
            <person name="Zhang W."/>
            <person name="Liu X.G."/>
        </authorList>
    </citation>
    <scope>NUCLEOTIDE SEQUENCE</scope>
    <source>
        <strain evidence="2">ST13-2-2</strain>
    </source>
</reference>
<feature type="domain" description="Condensation" evidence="1">
    <location>
        <begin position="51"/>
        <end position="363"/>
    </location>
</feature>
<evidence type="ECO:0000259" key="1">
    <source>
        <dbReference type="Pfam" id="PF00668"/>
    </source>
</evidence>
<dbReference type="Gene3D" id="3.30.559.10">
    <property type="entry name" value="Chloramphenicol acetyltransferase-like domain"/>
    <property type="match status" value="1"/>
</dbReference>
<name>A0ABY4M8T5_9ACTN</name>
<evidence type="ECO:0000313" key="2">
    <source>
        <dbReference type="EMBL" id="UQA94191.1"/>
    </source>
</evidence>
<proteinExistence type="predicted"/>
<protein>
    <submittedName>
        <fullName evidence="2">Condensation domain-containing protein</fullName>
    </submittedName>
</protein>
<dbReference type="RefSeq" id="WP_248865068.1">
    <property type="nucleotide sequence ID" value="NZ_CP086322.1"/>
</dbReference>
<dbReference type="PANTHER" id="PTHR45527">
    <property type="entry name" value="NONRIBOSOMAL PEPTIDE SYNTHETASE"/>
    <property type="match status" value="1"/>
</dbReference>